<dbReference type="Gene3D" id="3.30.342.10">
    <property type="entry name" value="DNA Polymerase, chain B, domain 1"/>
    <property type="match status" value="1"/>
</dbReference>
<feature type="domain" description="DNA-directed DNA polymerase family B multifunctional" evidence="13">
    <location>
        <begin position="340"/>
        <end position="651"/>
    </location>
</feature>
<dbReference type="GO" id="GO:0004518">
    <property type="term" value="F:nuclease activity"/>
    <property type="evidence" value="ECO:0007669"/>
    <property type="project" value="UniProtKB-KW"/>
</dbReference>
<dbReference type="Gene3D" id="3.40.1820.10">
    <property type="entry name" value="DnaQ-like 3'-5' exonuclease"/>
    <property type="match status" value="1"/>
</dbReference>
<sequence length="888" mass="101999">MSYVDAWFDRDNDIIKVVERNKKGEREFRDIPVKHTFYYKDPRGKYQSIYGDPVNRVVCKNTKELRKEQAINSGKQLFEADINPIFVCLSENYLNQDAPKLNVAFFDIEVDFDPERGYAAPDDAFMPITAIAVYLQWMETMVCLAVPPKTLTMEEAKEQIKDFPNTMLYETEAEMLDVFLDLIKDADVLSGWNSEGFDIPYTVNRVIKSLSKEDTRRFCLFDQMPKRREYEKFGRQAVTYDFIGRVHLDSLELYRKYTYEERHTYRLDAIAEYELGKRKTQYEGTLDQLYNNDFRTFIEYNINDCKLLDDLDKKLKFMDIANTLAHECTVLLQTTMGAVAVTEQAIINEAHRRGFQVPNRPKMDEREDNSAAGAYVAYPKEGIHDWIGSLDINSLYPSAIRALNMGPETIIGQLRQTMTGEYISNQMAKGKSFAAAWEGIFGSLEYTAVMNQEIGTDITIDWENGDSDVVSAAEVYRLIFESNQPWMISANGTIFTWEKEGIIPGLLKRWYAERKEMQAKLKDAIAAGNKVEEEYWDKRQLVKKINLNSLYGAILNPGCRFFDKRIGQSTTLTGRQIAKHMAGKVNEIIAGTYDHVGKAIIYGDTDSCYFSAYKTLKKEIDAGHIPWTKESVVQLYDQIGDEVNSTFPQFMLDTFHCPKSRGEVIKAGREIVGSKSLFITKKRYAVLYYDKEGKRADIEGKPGKIKAMGLDLKRSDTPEFIQDFLSDILEKVLTGKEEAEVLKDISEFRALFKARPGWEKGSPKRANKITEYEAKEKKAGKANMPGHVRASINWNTLKRMFDDKYSMAVTDGAKVIVCKLKQNPMGFTSVAYPVDELRLPQWFKDLPFDHAEMEATIIDKKLENLIGVLNWNVRSTEEKNTFNSLFEF</sequence>
<evidence type="ECO:0000256" key="2">
    <source>
        <dbReference type="ARBA" id="ARBA00012417"/>
    </source>
</evidence>
<evidence type="ECO:0000259" key="13">
    <source>
        <dbReference type="Pfam" id="PF00136"/>
    </source>
</evidence>
<dbReference type="InterPro" id="IPR006133">
    <property type="entry name" value="DNA-dir_DNA_pol_B_exonuc"/>
</dbReference>
<dbReference type="GO" id="GO:0003677">
    <property type="term" value="F:DNA binding"/>
    <property type="evidence" value="ECO:0007669"/>
    <property type="project" value="UniProtKB-KW"/>
</dbReference>
<dbReference type="InterPro" id="IPR006172">
    <property type="entry name" value="DNA-dir_DNA_pol_B"/>
</dbReference>
<keyword evidence="10" id="KW-0238">DNA-binding</keyword>
<evidence type="ECO:0000256" key="11">
    <source>
        <dbReference type="ARBA" id="ARBA00049244"/>
    </source>
</evidence>
<dbReference type="Pfam" id="PF00136">
    <property type="entry name" value="DNA_pol_B"/>
    <property type="match status" value="2"/>
</dbReference>
<dbReference type="PANTHER" id="PTHR10322">
    <property type="entry name" value="DNA POLYMERASE CATALYTIC SUBUNIT"/>
    <property type="match status" value="1"/>
</dbReference>
<evidence type="ECO:0000313" key="15">
    <source>
        <dbReference type="EMBL" id="CAB4125959.1"/>
    </source>
</evidence>
<evidence type="ECO:0000256" key="5">
    <source>
        <dbReference type="ARBA" id="ARBA00022705"/>
    </source>
</evidence>
<protein>
    <recommendedName>
        <fullName evidence="2">DNA-directed DNA polymerase</fullName>
        <ecNumber evidence="2">2.7.7.7</ecNumber>
    </recommendedName>
</protein>
<evidence type="ECO:0000259" key="14">
    <source>
        <dbReference type="Pfam" id="PF03104"/>
    </source>
</evidence>
<evidence type="ECO:0000256" key="7">
    <source>
        <dbReference type="ARBA" id="ARBA00022801"/>
    </source>
</evidence>
<keyword evidence="5" id="KW-0235">DNA replication</keyword>
<comment type="similarity">
    <text evidence="1">Belongs to the DNA polymerase type-B family.</text>
</comment>
<dbReference type="InterPro" id="IPR036397">
    <property type="entry name" value="RNaseH_sf"/>
</dbReference>
<feature type="domain" description="DNA-directed DNA polymerase family B multifunctional" evidence="13">
    <location>
        <begin position="672"/>
        <end position="744"/>
    </location>
</feature>
<dbReference type="InterPro" id="IPR023211">
    <property type="entry name" value="DNA_pol_palm_dom_sf"/>
</dbReference>
<proteinExistence type="inferred from homology"/>
<dbReference type="InterPro" id="IPR012337">
    <property type="entry name" value="RNaseH-like_sf"/>
</dbReference>
<dbReference type="InterPro" id="IPR050240">
    <property type="entry name" value="DNA_pol_type-B"/>
</dbReference>
<evidence type="ECO:0000313" key="16">
    <source>
        <dbReference type="EMBL" id="CAB5208994.1"/>
    </source>
</evidence>
<keyword evidence="12" id="KW-0175">Coiled coil</keyword>
<dbReference type="SUPFAM" id="SSF56672">
    <property type="entry name" value="DNA/RNA polymerases"/>
    <property type="match status" value="1"/>
</dbReference>
<evidence type="ECO:0000256" key="1">
    <source>
        <dbReference type="ARBA" id="ARBA00005755"/>
    </source>
</evidence>
<reference evidence="15" key="1">
    <citation type="submission" date="2020-04" db="EMBL/GenBank/DDBJ databases">
        <authorList>
            <person name="Chiriac C."/>
            <person name="Salcher M."/>
            <person name="Ghai R."/>
            <person name="Kavagutti S V."/>
        </authorList>
    </citation>
    <scope>NUCLEOTIDE SEQUENCE</scope>
</reference>
<keyword evidence="6" id="KW-0540">Nuclease</keyword>
<dbReference type="GO" id="GO:0039693">
    <property type="term" value="P:viral DNA genome replication"/>
    <property type="evidence" value="ECO:0007669"/>
    <property type="project" value="UniProtKB-KW"/>
</dbReference>
<keyword evidence="8" id="KW-0239">DNA-directed DNA polymerase</keyword>
<dbReference type="Gene3D" id="3.30.420.10">
    <property type="entry name" value="Ribonuclease H-like superfamily/Ribonuclease H"/>
    <property type="match status" value="1"/>
</dbReference>
<dbReference type="EMBL" id="LR796187">
    <property type="protein sequence ID" value="CAB4125959.1"/>
    <property type="molecule type" value="Genomic_DNA"/>
</dbReference>
<evidence type="ECO:0000256" key="4">
    <source>
        <dbReference type="ARBA" id="ARBA00022695"/>
    </source>
</evidence>
<dbReference type="GO" id="GO:0003887">
    <property type="term" value="F:DNA-directed DNA polymerase activity"/>
    <property type="evidence" value="ECO:0007669"/>
    <property type="project" value="UniProtKB-KW"/>
</dbReference>
<dbReference type="SUPFAM" id="SSF53098">
    <property type="entry name" value="Ribonuclease H-like"/>
    <property type="match status" value="1"/>
</dbReference>
<dbReference type="InterPro" id="IPR043502">
    <property type="entry name" value="DNA/RNA_pol_sf"/>
</dbReference>
<feature type="domain" description="DNA-directed DNA polymerase family B exonuclease" evidence="14">
    <location>
        <begin position="88"/>
        <end position="270"/>
    </location>
</feature>
<dbReference type="EMBL" id="LR798231">
    <property type="protein sequence ID" value="CAB5208994.1"/>
    <property type="molecule type" value="Genomic_DNA"/>
</dbReference>
<keyword evidence="4" id="KW-0548">Nucleotidyltransferase</keyword>
<dbReference type="InterPro" id="IPR006134">
    <property type="entry name" value="DNA-dir_DNA_pol_B_multi_dom"/>
</dbReference>
<dbReference type="GO" id="GO:0016787">
    <property type="term" value="F:hydrolase activity"/>
    <property type="evidence" value="ECO:0007669"/>
    <property type="project" value="UniProtKB-KW"/>
</dbReference>
<evidence type="ECO:0000256" key="6">
    <source>
        <dbReference type="ARBA" id="ARBA00022722"/>
    </source>
</evidence>
<dbReference type="PRINTS" id="PR00106">
    <property type="entry name" value="DNAPOLB"/>
</dbReference>
<dbReference type="GO" id="GO:0006261">
    <property type="term" value="P:DNA-templated DNA replication"/>
    <property type="evidence" value="ECO:0007669"/>
    <property type="project" value="TreeGrafter"/>
</dbReference>
<dbReference type="PANTHER" id="PTHR10322:SF23">
    <property type="entry name" value="DNA POLYMERASE DELTA CATALYTIC SUBUNIT"/>
    <property type="match status" value="1"/>
</dbReference>
<evidence type="ECO:0000256" key="10">
    <source>
        <dbReference type="ARBA" id="ARBA00023125"/>
    </source>
</evidence>
<dbReference type="GO" id="GO:0000166">
    <property type="term" value="F:nucleotide binding"/>
    <property type="evidence" value="ECO:0007669"/>
    <property type="project" value="InterPro"/>
</dbReference>
<name>A0A6J5L1L4_9CAUD</name>
<gene>
    <name evidence="16" type="ORF">UFOVP181_279</name>
    <name evidence="15" type="ORF">UFOVP57_360</name>
</gene>
<keyword evidence="9" id="KW-1194">Viral DNA replication</keyword>
<keyword evidence="7" id="KW-0378">Hydrolase</keyword>
<organism evidence="15">
    <name type="scientific">uncultured Caudovirales phage</name>
    <dbReference type="NCBI Taxonomy" id="2100421"/>
    <lineage>
        <taxon>Viruses</taxon>
        <taxon>Duplodnaviria</taxon>
        <taxon>Heunggongvirae</taxon>
        <taxon>Uroviricota</taxon>
        <taxon>Caudoviricetes</taxon>
        <taxon>Peduoviridae</taxon>
        <taxon>Maltschvirus</taxon>
        <taxon>Maltschvirus maltsch</taxon>
    </lineage>
</organism>
<keyword evidence="3" id="KW-0808">Transferase</keyword>
<feature type="coiled-coil region" evidence="12">
    <location>
        <begin position="507"/>
        <end position="534"/>
    </location>
</feature>
<dbReference type="Gene3D" id="3.90.1600.10">
    <property type="entry name" value="Palm domain of DNA polymerase"/>
    <property type="match status" value="1"/>
</dbReference>
<evidence type="ECO:0000256" key="12">
    <source>
        <dbReference type="SAM" id="Coils"/>
    </source>
</evidence>
<dbReference type="Pfam" id="PF03104">
    <property type="entry name" value="DNA_pol_B_exo1"/>
    <property type="match status" value="1"/>
</dbReference>
<dbReference type="EC" id="2.7.7.7" evidence="2"/>
<evidence type="ECO:0000256" key="9">
    <source>
        <dbReference type="ARBA" id="ARBA00023109"/>
    </source>
</evidence>
<evidence type="ECO:0000256" key="8">
    <source>
        <dbReference type="ARBA" id="ARBA00022932"/>
    </source>
</evidence>
<dbReference type="SMART" id="SM00486">
    <property type="entry name" value="POLBc"/>
    <property type="match status" value="1"/>
</dbReference>
<accession>A0A6J5L1L4</accession>
<comment type="catalytic activity">
    <reaction evidence="11">
        <text>DNA(n) + a 2'-deoxyribonucleoside 5'-triphosphate = DNA(n+1) + diphosphate</text>
        <dbReference type="Rhea" id="RHEA:22508"/>
        <dbReference type="Rhea" id="RHEA-COMP:17339"/>
        <dbReference type="Rhea" id="RHEA-COMP:17340"/>
        <dbReference type="ChEBI" id="CHEBI:33019"/>
        <dbReference type="ChEBI" id="CHEBI:61560"/>
        <dbReference type="ChEBI" id="CHEBI:173112"/>
        <dbReference type="EC" id="2.7.7.7"/>
    </reaction>
</comment>
<evidence type="ECO:0000256" key="3">
    <source>
        <dbReference type="ARBA" id="ARBA00022679"/>
    </source>
</evidence>